<dbReference type="STRING" id="1112.A9D12_01975"/>
<keyword evidence="1" id="KW-0472">Membrane</keyword>
<keyword evidence="3" id="KW-1185">Reference proteome</keyword>
<feature type="transmembrane region" description="Helical" evidence="1">
    <location>
        <begin position="189"/>
        <end position="209"/>
    </location>
</feature>
<protein>
    <recommendedName>
        <fullName evidence="4">DUF2306 domain-containing protein</fullName>
    </recommendedName>
</protein>
<evidence type="ECO:0000313" key="2">
    <source>
        <dbReference type="EMBL" id="ANK14015.1"/>
    </source>
</evidence>
<gene>
    <name evidence="2" type="ORF">A9D12_01975</name>
</gene>
<feature type="transmembrane region" description="Helical" evidence="1">
    <location>
        <begin position="221"/>
        <end position="238"/>
    </location>
</feature>
<feature type="transmembrane region" description="Helical" evidence="1">
    <location>
        <begin position="142"/>
        <end position="162"/>
    </location>
</feature>
<proteinExistence type="predicted"/>
<sequence length="256" mass="27988">MTLFHALVVLHVATGAVGLAAFWGPIVTRKGAARHRQWGRAACYGFLGAGMLAIAMAMLSLFGPEHRHPEVTDRALYDGLFGWMMLYLGTLTIGFVDYGLAVVRHSRERTVLRRPRYQAVIAAVVLSGAWCGWYGWQVGHPLMMLVAFIGIAAMLIQQRYIWRAGDPPRGSPAPKQRSGRAPDYIGEHFRALIGMGISAYTAFLSVGLIRMVPEHVFNPAIWAGPSVIGVGLILYFTIKGKKAAMPPLSGARPHPQ</sequence>
<keyword evidence="1" id="KW-1133">Transmembrane helix</keyword>
<name>A0A192D7C7_9SPHN</name>
<dbReference type="EMBL" id="CP016033">
    <property type="protein sequence ID" value="ANK14015.1"/>
    <property type="molecule type" value="Genomic_DNA"/>
</dbReference>
<dbReference type="Proteomes" id="UP000078263">
    <property type="component" value="Chromosome"/>
</dbReference>
<dbReference type="KEGG" id="pns:A9D12_01975"/>
<dbReference type="AlphaFoldDB" id="A0A192D7C7"/>
<evidence type="ECO:0008006" key="4">
    <source>
        <dbReference type="Google" id="ProtNLM"/>
    </source>
</evidence>
<organism evidence="2 3">
    <name type="scientific">Erythrobacter neustonensis</name>
    <dbReference type="NCBI Taxonomy" id="1112"/>
    <lineage>
        <taxon>Bacteria</taxon>
        <taxon>Pseudomonadati</taxon>
        <taxon>Pseudomonadota</taxon>
        <taxon>Alphaproteobacteria</taxon>
        <taxon>Sphingomonadales</taxon>
        <taxon>Erythrobacteraceae</taxon>
        <taxon>Erythrobacter/Porphyrobacter group</taxon>
        <taxon>Erythrobacter</taxon>
    </lineage>
</organism>
<feature type="transmembrane region" description="Helical" evidence="1">
    <location>
        <begin position="6"/>
        <end position="26"/>
    </location>
</feature>
<keyword evidence="1" id="KW-0812">Transmembrane</keyword>
<evidence type="ECO:0000313" key="3">
    <source>
        <dbReference type="Proteomes" id="UP000078263"/>
    </source>
</evidence>
<feature type="transmembrane region" description="Helical" evidence="1">
    <location>
        <begin position="38"/>
        <end position="61"/>
    </location>
</feature>
<feature type="transmembrane region" description="Helical" evidence="1">
    <location>
        <begin position="81"/>
        <end position="103"/>
    </location>
</feature>
<reference evidence="2 3" key="1">
    <citation type="submission" date="2016-05" db="EMBL/GenBank/DDBJ databases">
        <title>Compelete Genome Sequence of Bacteriochlorophyll-Synthesizing Bacterium Porphyrobacter neustonensis DSM 9434.</title>
        <authorList>
            <person name="Shi X.-L."/>
            <person name="Wu Y.-H."/>
            <person name="Cheng H."/>
            <person name="Xu L."/>
            <person name="Zhang X.-Q."/>
            <person name="Wang C.-S."/>
            <person name="Xu X.-W."/>
        </authorList>
    </citation>
    <scope>NUCLEOTIDE SEQUENCE [LARGE SCALE GENOMIC DNA]</scope>
    <source>
        <strain evidence="2 3">DSM 9434</strain>
    </source>
</reference>
<evidence type="ECO:0000256" key="1">
    <source>
        <dbReference type="SAM" id="Phobius"/>
    </source>
</evidence>
<accession>A0A192D7C7</accession>
<feature type="transmembrane region" description="Helical" evidence="1">
    <location>
        <begin position="115"/>
        <end position="136"/>
    </location>
</feature>